<protein>
    <recommendedName>
        <fullName evidence="15">Coproporphyrinogen-III oxidase</fullName>
        <ecNumber evidence="15">1.3.98.3</ecNumber>
    </recommendedName>
</protein>
<dbReference type="STRING" id="225324.SAMN02745126_03476"/>
<dbReference type="InterPro" id="IPR034505">
    <property type="entry name" value="Coproporphyrinogen-III_oxidase"/>
</dbReference>
<evidence type="ECO:0000256" key="4">
    <source>
        <dbReference type="ARBA" id="ARBA00011245"/>
    </source>
</evidence>
<dbReference type="SFLD" id="SFLDS00029">
    <property type="entry name" value="Radical_SAM"/>
    <property type="match status" value="1"/>
</dbReference>
<evidence type="ECO:0000256" key="17">
    <source>
        <dbReference type="PIRSR" id="PIRSR000167-2"/>
    </source>
</evidence>
<evidence type="ECO:0000256" key="1">
    <source>
        <dbReference type="ARBA" id="ARBA00004496"/>
    </source>
</evidence>
<comment type="pathway">
    <text evidence="2 15">Porphyrin-containing compound metabolism; protoporphyrin-IX biosynthesis; protoporphyrinogen-IX from coproporphyrinogen-III (AdoMet route): step 1/1.</text>
</comment>
<feature type="domain" description="Radical SAM core" evidence="18">
    <location>
        <begin position="40"/>
        <end position="273"/>
    </location>
</feature>
<dbReference type="Pfam" id="PF06969">
    <property type="entry name" value="HemN_C"/>
    <property type="match status" value="1"/>
</dbReference>
<evidence type="ECO:0000256" key="3">
    <source>
        <dbReference type="ARBA" id="ARBA00005493"/>
    </source>
</evidence>
<feature type="binding site" evidence="16">
    <location>
        <begin position="106"/>
        <end position="107"/>
    </location>
    <ligand>
        <name>S-adenosyl-L-methionine</name>
        <dbReference type="ChEBI" id="CHEBI:59789"/>
        <label>2</label>
    </ligand>
</feature>
<comment type="similarity">
    <text evidence="3 15">Belongs to the anaerobic coproporphyrinogen-III oxidase family.</text>
</comment>
<feature type="binding site" evidence="16">
    <location>
        <begin position="61"/>
        <end position="63"/>
    </location>
    <ligand>
        <name>S-adenosyl-L-methionine</name>
        <dbReference type="ChEBI" id="CHEBI:59789"/>
        <label>2</label>
    </ligand>
</feature>
<comment type="subcellular location">
    <subcellularLocation>
        <location evidence="1 15">Cytoplasm</location>
    </subcellularLocation>
</comment>
<dbReference type="SUPFAM" id="SSF102114">
    <property type="entry name" value="Radical SAM enzymes"/>
    <property type="match status" value="1"/>
</dbReference>
<dbReference type="PROSITE" id="PS51918">
    <property type="entry name" value="RADICAL_SAM"/>
    <property type="match status" value="1"/>
</dbReference>
<dbReference type="GO" id="GO:0046872">
    <property type="term" value="F:metal ion binding"/>
    <property type="evidence" value="ECO:0007669"/>
    <property type="project" value="UniProtKB-KW"/>
</dbReference>
<keyword evidence="7 15" id="KW-0949">S-adenosyl-L-methionine</keyword>
<keyword evidence="9 15" id="KW-0560">Oxidoreductase</keyword>
<evidence type="ECO:0000256" key="13">
    <source>
        <dbReference type="ARBA" id="ARBA00024295"/>
    </source>
</evidence>
<feature type="binding site" evidence="16">
    <location>
        <position position="322"/>
    </location>
    <ligand>
        <name>S-adenosyl-L-methionine</name>
        <dbReference type="ChEBI" id="CHEBI:59789"/>
        <label>1</label>
    </ligand>
</feature>
<feature type="binding site" evidence="16">
    <location>
        <position position="138"/>
    </location>
    <ligand>
        <name>S-adenosyl-L-methionine</name>
        <dbReference type="ChEBI" id="CHEBI:59789"/>
        <label>1</label>
    </ligand>
</feature>
<feature type="binding site" evidence="17">
    <location>
        <position position="55"/>
    </location>
    <ligand>
        <name>[4Fe-4S] cluster</name>
        <dbReference type="ChEBI" id="CHEBI:49883"/>
        <note>4Fe-4S-S-AdoMet</note>
    </ligand>
</feature>
<feature type="binding site" evidence="16">
    <location>
        <position position="236"/>
    </location>
    <ligand>
        <name>S-adenosyl-L-methionine</name>
        <dbReference type="ChEBI" id="CHEBI:59789"/>
        <label>2</label>
    </ligand>
</feature>
<dbReference type="Pfam" id="PF04055">
    <property type="entry name" value="Radical_SAM"/>
    <property type="match status" value="1"/>
</dbReference>
<proteinExistence type="inferred from homology"/>
<dbReference type="AlphaFoldDB" id="A0A1T4R175"/>
<feature type="binding site" evidence="16">
    <location>
        <position position="202"/>
    </location>
    <ligand>
        <name>S-adenosyl-L-methionine</name>
        <dbReference type="ChEBI" id="CHEBI:59789"/>
        <label>2</label>
    </ligand>
</feature>
<dbReference type="Gene3D" id="3.80.30.20">
    <property type="entry name" value="tm_1862 like domain"/>
    <property type="match status" value="1"/>
</dbReference>
<dbReference type="OrthoDB" id="9808022at2"/>
<comment type="subunit">
    <text evidence="4">Monomer.</text>
</comment>
<keyword evidence="11 15" id="KW-0411">Iron-sulfur</keyword>
<dbReference type="Proteomes" id="UP000190092">
    <property type="component" value="Unassembled WGS sequence"/>
</dbReference>
<dbReference type="NCBIfam" id="TIGR00538">
    <property type="entry name" value="hemN"/>
    <property type="match status" value="1"/>
</dbReference>
<evidence type="ECO:0000256" key="12">
    <source>
        <dbReference type="ARBA" id="ARBA00023244"/>
    </source>
</evidence>
<dbReference type="InterPro" id="IPR004558">
    <property type="entry name" value="Coprogen_oxidase_HemN"/>
</dbReference>
<dbReference type="InterPro" id="IPR007197">
    <property type="entry name" value="rSAM"/>
</dbReference>
<name>A0A1T4R175_9HYPH</name>
<comment type="catalytic activity">
    <reaction evidence="14 15">
        <text>coproporphyrinogen III + 2 S-adenosyl-L-methionine = protoporphyrinogen IX + 2 5'-deoxyadenosine + 2 L-methionine + 2 CO2</text>
        <dbReference type="Rhea" id="RHEA:15425"/>
        <dbReference type="ChEBI" id="CHEBI:16526"/>
        <dbReference type="ChEBI" id="CHEBI:17319"/>
        <dbReference type="ChEBI" id="CHEBI:57307"/>
        <dbReference type="ChEBI" id="CHEBI:57309"/>
        <dbReference type="ChEBI" id="CHEBI:57844"/>
        <dbReference type="ChEBI" id="CHEBI:59789"/>
        <dbReference type="EC" id="1.3.98.3"/>
    </reaction>
</comment>
<feature type="binding site" evidence="16">
    <location>
        <position position="177"/>
    </location>
    <ligand>
        <name>S-adenosyl-L-methionine</name>
        <dbReference type="ChEBI" id="CHEBI:59789"/>
        <label>2</label>
    </ligand>
</feature>
<evidence type="ECO:0000256" key="5">
    <source>
        <dbReference type="ARBA" id="ARBA00022485"/>
    </source>
</evidence>
<gene>
    <name evidence="19" type="ORF">SAMN02745126_03476</name>
</gene>
<comment type="function">
    <text evidence="13">Involved in the heme biosynthesis. Catalyzes the anaerobic oxidative decarboxylation of propionate groups of rings A and B of coproporphyrinogen III to yield the vinyl groups in protoporphyrinogen IX.</text>
</comment>
<evidence type="ECO:0000256" key="11">
    <source>
        <dbReference type="ARBA" id="ARBA00023014"/>
    </source>
</evidence>
<dbReference type="PANTHER" id="PTHR13932">
    <property type="entry name" value="COPROPORPHYRINIGEN III OXIDASE"/>
    <property type="match status" value="1"/>
</dbReference>
<dbReference type="SMART" id="SM00729">
    <property type="entry name" value="Elp3"/>
    <property type="match status" value="1"/>
</dbReference>
<evidence type="ECO:0000256" key="7">
    <source>
        <dbReference type="ARBA" id="ARBA00022691"/>
    </source>
</evidence>
<sequence length="447" mass="48208">MDPAILATYNRPVPRYTSYPTAAQFGPAVGPAEHVAWLADLDGVSTALYFHVPFCRELCWYCACNTMAMRRHGTLDAYADALLSELERVANTAPGLVVDAIQWGGGTPGQLGADRLRRIGRRIDGLFDRKSDAEIAFEIDPRYCDAELAAALADLHVTRVSLGVQDFDPTVQLAINRPQSFADTSAAVERVRGCGIAQINVDLVYGLPHQTLDSLARTLDQAVALSPARFAVFGYAHVPWMKPHQRLIDESALPDLALRAQMVELVADKLVAAGYVRIGLDHYARPEDPMARAAADGSLHRNFQGYVANEAPWVVGIGASAISSLPRGFSQNTADASGYMAAISSGSLATARGLAVTEDDKLRADIIQRLMCQHSVDLEECCRSHHVDPGAFLAGIDQLETLERDGLVRSDGLRLAVTEAGRPLVRFVCAAFDRHLAGGPGRHASGV</sequence>
<evidence type="ECO:0000256" key="14">
    <source>
        <dbReference type="ARBA" id="ARBA00048321"/>
    </source>
</evidence>
<feature type="binding site" evidence="17">
    <location>
        <position position="59"/>
    </location>
    <ligand>
        <name>[4Fe-4S] cluster</name>
        <dbReference type="ChEBI" id="CHEBI:49883"/>
        <note>4Fe-4S-S-AdoMet</note>
    </ligand>
</feature>
<dbReference type="EC" id="1.3.98.3" evidence="15"/>
<dbReference type="InterPro" id="IPR058240">
    <property type="entry name" value="rSAM_sf"/>
</dbReference>
<reference evidence="20" key="1">
    <citation type="submission" date="2017-02" db="EMBL/GenBank/DDBJ databases">
        <authorList>
            <person name="Varghese N."/>
            <person name="Submissions S."/>
        </authorList>
    </citation>
    <scope>NUCLEOTIDE SEQUENCE [LARGE SCALE GENOMIC DNA]</scope>
    <source>
        <strain evidence="20">ATCC 27094</strain>
    </source>
</reference>
<dbReference type="CDD" id="cd01335">
    <property type="entry name" value="Radical_SAM"/>
    <property type="match status" value="1"/>
</dbReference>
<dbReference type="RefSeq" id="WP_085935180.1">
    <property type="nucleotide sequence ID" value="NZ_FUWJ01000004.1"/>
</dbReference>
<feature type="binding site" evidence="17">
    <location>
        <position position="62"/>
    </location>
    <ligand>
        <name>[4Fe-4S] cluster</name>
        <dbReference type="ChEBI" id="CHEBI:49883"/>
        <note>4Fe-4S-S-AdoMet</note>
    </ligand>
</feature>
<evidence type="ECO:0000256" key="15">
    <source>
        <dbReference type="PIRNR" id="PIRNR000167"/>
    </source>
</evidence>
<accession>A0A1T4R175</accession>
<dbReference type="PIRSF" id="PIRSF000167">
    <property type="entry name" value="HemN"/>
    <property type="match status" value="1"/>
</dbReference>
<dbReference type="InterPro" id="IPR010723">
    <property type="entry name" value="HemN_C"/>
</dbReference>
<organism evidence="19 20">
    <name type="scientific">Enhydrobacter aerosaccus</name>
    <dbReference type="NCBI Taxonomy" id="225324"/>
    <lineage>
        <taxon>Bacteria</taxon>
        <taxon>Pseudomonadati</taxon>
        <taxon>Pseudomonadota</taxon>
        <taxon>Alphaproteobacteria</taxon>
        <taxon>Hyphomicrobiales</taxon>
        <taxon>Enhydrobacter</taxon>
    </lineage>
</organism>
<dbReference type="GO" id="GO:0051989">
    <property type="term" value="F:coproporphyrinogen dehydrogenase activity"/>
    <property type="evidence" value="ECO:0007669"/>
    <property type="project" value="UniProtKB-EC"/>
</dbReference>
<evidence type="ECO:0000256" key="16">
    <source>
        <dbReference type="PIRSR" id="PIRSR000167-1"/>
    </source>
</evidence>
<keyword evidence="8 15" id="KW-0479">Metal-binding</keyword>
<keyword evidence="6 15" id="KW-0963">Cytoplasm</keyword>
<dbReference type="InterPro" id="IPR023404">
    <property type="entry name" value="rSAM_horseshoe"/>
</dbReference>
<evidence type="ECO:0000313" key="20">
    <source>
        <dbReference type="Proteomes" id="UP000190092"/>
    </source>
</evidence>
<dbReference type="EMBL" id="FUWJ01000004">
    <property type="protein sequence ID" value="SKA09637.1"/>
    <property type="molecule type" value="Genomic_DNA"/>
</dbReference>
<feature type="binding site" evidence="16">
    <location>
        <position position="165"/>
    </location>
    <ligand>
        <name>S-adenosyl-L-methionine</name>
        <dbReference type="ChEBI" id="CHEBI:59789"/>
        <label>2</label>
    </ligand>
</feature>
<evidence type="ECO:0000256" key="2">
    <source>
        <dbReference type="ARBA" id="ARBA00004785"/>
    </source>
</evidence>
<keyword evidence="20" id="KW-1185">Reference proteome</keyword>
<dbReference type="UniPathway" id="UPA00251">
    <property type="reaction ID" value="UER00323"/>
</dbReference>
<feature type="binding site" evidence="16">
    <location>
        <position position="49"/>
    </location>
    <ligand>
        <name>S-adenosyl-L-methionine</name>
        <dbReference type="ChEBI" id="CHEBI:59789"/>
        <label>1</label>
    </ligand>
</feature>
<comment type="cofactor">
    <cofactor evidence="15 17">
        <name>[4Fe-4S] cluster</name>
        <dbReference type="ChEBI" id="CHEBI:49883"/>
    </cofactor>
    <text evidence="15 17">Binds 1 [4Fe-4S] cluster. The cluster is coordinated with 3 cysteines and an exchangeable S-adenosyl-L-methionine.</text>
</comment>
<evidence type="ECO:0000256" key="6">
    <source>
        <dbReference type="ARBA" id="ARBA00022490"/>
    </source>
</evidence>
<dbReference type="GO" id="GO:0005737">
    <property type="term" value="C:cytoplasm"/>
    <property type="evidence" value="ECO:0007669"/>
    <property type="project" value="UniProtKB-SubCell"/>
</dbReference>
<keyword evidence="12 15" id="KW-0627">Porphyrin biosynthesis</keyword>
<evidence type="ECO:0000256" key="9">
    <source>
        <dbReference type="ARBA" id="ARBA00023002"/>
    </source>
</evidence>
<dbReference type="InterPro" id="IPR006638">
    <property type="entry name" value="Elp3/MiaA/NifB-like_rSAM"/>
</dbReference>
<keyword evidence="10 15" id="KW-0408">Iron</keyword>
<evidence type="ECO:0000256" key="8">
    <source>
        <dbReference type="ARBA" id="ARBA00022723"/>
    </source>
</evidence>
<dbReference type="GO" id="GO:0004109">
    <property type="term" value="F:coproporphyrinogen oxidase activity"/>
    <property type="evidence" value="ECO:0007669"/>
    <property type="project" value="InterPro"/>
</dbReference>
<dbReference type="SFLD" id="SFLDG01065">
    <property type="entry name" value="anaerobic_coproporphyrinogen-I"/>
    <property type="match status" value="1"/>
</dbReference>
<keyword evidence="5 15" id="KW-0004">4Fe-4S</keyword>
<dbReference type="GO" id="GO:0051539">
    <property type="term" value="F:4 iron, 4 sulfur cluster binding"/>
    <property type="evidence" value="ECO:0007669"/>
    <property type="project" value="UniProtKB-KW"/>
</dbReference>
<dbReference type="PANTHER" id="PTHR13932:SF6">
    <property type="entry name" value="OXYGEN-INDEPENDENT COPROPORPHYRINOGEN III OXIDASE"/>
    <property type="match status" value="1"/>
</dbReference>
<dbReference type="GO" id="GO:0006782">
    <property type="term" value="P:protoporphyrinogen IX biosynthetic process"/>
    <property type="evidence" value="ECO:0007669"/>
    <property type="project" value="UniProtKB-UniPathway"/>
</dbReference>
<evidence type="ECO:0000256" key="10">
    <source>
        <dbReference type="ARBA" id="ARBA00023004"/>
    </source>
</evidence>
<feature type="binding site" evidence="16">
    <location>
        <position position="105"/>
    </location>
    <ligand>
        <name>S-adenosyl-L-methionine</name>
        <dbReference type="ChEBI" id="CHEBI:59789"/>
        <label>1</label>
    </ligand>
</feature>
<dbReference type="Gene3D" id="1.10.10.920">
    <property type="match status" value="1"/>
</dbReference>
<evidence type="ECO:0000313" key="19">
    <source>
        <dbReference type="EMBL" id="SKA09637.1"/>
    </source>
</evidence>
<evidence type="ECO:0000259" key="18">
    <source>
        <dbReference type="PROSITE" id="PS51918"/>
    </source>
</evidence>